<dbReference type="GO" id="GO:0016301">
    <property type="term" value="F:kinase activity"/>
    <property type="evidence" value="ECO:0007669"/>
    <property type="project" value="UniProtKB-KW"/>
</dbReference>
<dbReference type="InterPro" id="IPR006204">
    <property type="entry name" value="GHMP_kinase_N_dom"/>
</dbReference>
<dbReference type="NCBIfam" id="TIGR00191">
    <property type="entry name" value="thrB"/>
    <property type="match status" value="1"/>
</dbReference>
<evidence type="ECO:0000256" key="4">
    <source>
        <dbReference type="ARBA" id="ARBA00017858"/>
    </source>
</evidence>
<evidence type="ECO:0000256" key="1">
    <source>
        <dbReference type="ARBA" id="ARBA00005015"/>
    </source>
</evidence>
<evidence type="ECO:0000256" key="6">
    <source>
        <dbReference type="ARBA" id="ARBA00022679"/>
    </source>
</evidence>
<dbReference type="InterPro" id="IPR006203">
    <property type="entry name" value="GHMP_knse_ATP-bd_CS"/>
</dbReference>
<dbReference type="EC" id="2.7.1.39" evidence="3 12"/>
<dbReference type="HAMAP" id="MF_00384">
    <property type="entry name" value="Homoser_kinase"/>
    <property type="match status" value="1"/>
</dbReference>
<feature type="domain" description="GHMP kinase N-terminal" evidence="13">
    <location>
        <begin position="64"/>
        <end position="155"/>
    </location>
</feature>
<feature type="domain" description="GHMP kinase C-terminal" evidence="14">
    <location>
        <begin position="236"/>
        <end position="291"/>
    </location>
</feature>
<protein>
    <recommendedName>
        <fullName evidence="4 12">Homoserine kinase</fullName>
        <shortName evidence="12">HK</shortName>
        <shortName evidence="12">HSK</shortName>
        <ecNumber evidence="3 12">2.7.1.39</ecNumber>
    </recommendedName>
</protein>
<gene>
    <name evidence="12 15" type="primary">thrB</name>
    <name evidence="15" type="ORF">GCM10023150_16910</name>
</gene>
<dbReference type="Pfam" id="PF00288">
    <property type="entry name" value="GHMP_kinases_N"/>
    <property type="match status" value="1"/>
</dbReference>
<feature type="binding site" evidence="12">
    <location>
        <begin position="96"/>
        <end position="106"/>
    </location>
    <ligand>
        <name>ATP</name>
        <dbReference type="ChEBI" id="CHEBI:30616"/>
    </ligand>
</feature>
<dbReference type="InterPro" id="IPR036554">
    <property type="entry name" value="GHMP_kinase_C_sf"/>
</dbReference>
<keyword evidence="16" id="KW-1185">Reference proteome</keyword>
<evidence type="ECO:0000256" key="11">
    <source>
        <dbReference type="ARBA" id="ARBA00049375"/>
    </source>
</evidence>
<keyword evidence="7 12" id="KW-0791">Threonine biosynthesis</keyword>
<evidence type="ECO:0000313" key="16">
    <source>
        <dbReference type="Proteomes" id="UP001501294"/>
    </source>
</evidence>
<comment type="similarity">
    <text evidence="2 12">Belongs to the GHMP kinase family. Homoserine kinase subfamily.</text>
</comment>
<keyword evidence="8 12" id="KW-0547">Nucleotide-binding</keyword>
<dbReference type="InterPro" id="IPR014721">
    <property type="entry name" value="Ribsml_uS5_D2-typ_fold_subgr"/>
</dbReference>
<evidence type="ECO:0000259" key="13">
    <source>
        <dbReference type="Pfam" id="PF00288"/>
    </source>
</evidence>
<evidence type="ECO:0000256" key="10">
    <source>
        <dbReference type="ARBA" id="ARBA00022840"/>
    </source>
</evidence>
<dbReference type="Proteomes" id="UP001501294">
    <property type="component" value="Unassembled WGS sequence"/>
</dbReference>
<evidence type="ECO:0000256" key="5">
    <source>
        <dbReference type="ARBA" id="ARBA00022605"/>
    </source>
</evidence>
<name>A0ABP8I3V8_9GAMM</name>
<comment type="catalytic activity">
    <reaction evidence="11 12">
        <text>L-homoserine + ATP = O-phospho-L-homoserine + ADP + H(+)</text>
        <dbReference type="Rhea" id="RHEA:13985"/>
        <dbReference type="ChEBI" id="CHEBI:15378"/>
        <dbReference type="ChEBI" id="CHEBI:30616"/>
        <dbReference type="ChEBI" id="CHEBI:57476"/>
        <dbReference type="ChEBI" id="CHEBI:57590"/>
        <dbReference type="ChEBI" id="CHEBI:456216"/>
        <dbReference type="EC" id="2.7.1.39"/>
    </reaction>
</comment>
<evidence type="ECO:0000256" key="2">
    <source>
        <dbReference type="ARBA" id="ARBA00007370"/>
    </source>
</evidence>
<dbReference type="Gene3D" id="3.30.70.890">
    <property type="entry name" value="GHMP kinase, C-terminal domain"/>
    <property type="match status" value="1"/>
</dbReference>
<dbReference type="Pfam" id="PF08544">
    <property type="entry name" value="GHMP_kinases_C"/>
    <property type="match status" value="1"/>
</dbReference>
<evidence type="ECO:0000313" key="15">
    <source>
        <dbReference type="EMBL" id="GAA4350790.1"/>
    </source>
</evidence>
<comment type="function">
    <text evidence="12">Catalyzes the ATP-dependent phosphorylation of L-homoserine to L-homoserine phosphate.</text>
</comment>
<comment type="caution">
    <text evidence="15">The sequence shown here is derived from an EMBL/GenBank/DDBJ whole genome shotgun (WGS) entry which is preliminary data.</text>
</comment>
<keyword evidence="12" id="KW-0963">Cytoplasm</keyword>
<dbReference type="PRINTS" id="PR00958">
    <property type="entry name" value="HOMSERKINASE"/>
</dbReference>
<dbReference type="PIRSF" id="PIRSF000676">
    <property type="entry name" value="Homoser_kin"/>
    <property type="match status" value="1"/>
</dbReference>
<organism evidence="15 16">
    <name type="scientific">Kangiella taiwanensis</name>
    <dbReference type="NCBI Taxonomy" id="1079179"/>
    <lineage>
        <taxon>Bacteria</taxon>
        <taxon>Pseudomonadati</taxon>
        <taxon>Pseudomonadota</taxon>
        <taxon>Gammaproteobacteria</taxon>
        <taxon>Kangiellales</taxon>
        <taxon>Kangiellaceae</taxon>
        <taxon>Kangiella</taxon>
    </lineage>
</organism>
<keyword evidence="5 12" id="KW-0028">Amino-acid biosynthesis</keyword>
<dbReference type="SUPFAM" id="SSF54211">
    <property type="entry name" value="Ribosomal protein S5 domain 2-like"/>
    <property type="match status" value="1"/>
</dbReference>
<evidence type="ECO:0000256" key="9">
    <source>
        <dbReference type="ARBA" id="ARBA00022777"/>
    </source>
</evidence>
<dbReference type="InterPro" id="IPR000870">
    <property type="entry name" value="Homoserine_kinase"/>
</dbReference>
<evidence type="ECO:0000256" key="7">
    <source>
        <dbReference type="ARBA" id="ARBA00022697"/>
    </source>
</evidence>
<dbReference type="PANTHER" id="PTHR20861">
    <property type="entry name" value="HOMOSERINE/4-DIPHOSPHOCYTIDYL-2-C-METHYL-D-ERYTHRITOL KINASE"/>
    <property type="match status" value="1"/>
</dbReference>
<dbReference type="EMBL" id="BAABFU010000002">
    <property type="protein sequence ID" value="GAA4350790.1"/>
    <property type="molecule type" value="Genomic_DNA"/>
</dbReference>
<keyword evidence="10 12" id="KW-0067">ATP-binding</keyword>
<dbReference type="InterPro" id="IPR020568">
    <property type="entry name" value="Ribosomal_Su5_D2-typ_SF"/>
</dbReference>
<comment type="subcellular location">
    <subcellularLocation>
        <location evidence="12">Cytoplasm</location>
    </subcellularLocation>
</comment>
<proteinExistence type="inferred from homology"/>
<evidence type="ECO:0000256" key="3">
    <source>
        <dbReference type="ARBA" id="ARBA00012078"/>
    </source>
</evidence>
<dbReference type="InterPro" id="IPR013750">
    <property type="entry name" value="GHMP_kinase_C_dom"/>
</dbReference>
<accession>A0ABP8I3V8</accession>
<dbReference type="RefSeq" id="WP_223578589.1">
    <property type="nucleotide sequence ID" value="NZ_BAABFU010000002.1"/>
</dbReference>
<dbReference type="PROSITE" id="PS00627">
    <property type="entry name" value="GHMP_KINASES_ATP"/>
    <property type="match status" value="1"/>
</dbReference>
<evidence type="ECO:0000259" key="14">
    <source>
        <dbReference type="Pfam" id="PF08544"/>
    </source>
</evidence>
<dbReference type="SUPFAM" id="SSF55060">
    <property type="entry name" value="GHMP Kinase, C-terminal domain"/>
    <property type="match status" value="1"/>
</dbReference>
<evidence type="ECO:0000256" key="12">
    <source>
        <dbReference type="HAMAP-Rule" id="MF_00384"/>
    </source>
</evidence>
<dbReference type="NCBIfam" id="NF002288">
    <property type="entry name" value="PRK01212.1-4"/>
    <property type="match status" value="1"/>
</dbReference>
<reference evidence="16" key="1">
    <citation type="journal article" date="2019" name="Int. J. Syst. Evol. Microbiol.">
        <title>The Global Catalogue of Microorganisms (GCM) 10K type strain sequencing project: providing services to taxonomists for standard genome sequencing and annotation.</title>
        <authorList>
            <consortium name="The Broad Institute Genomics Platform"/>
            <consortium name="The Broad Institute Genome Sequencing Center for Infectious Disease"/>
            <person name="Wu L."/>
            <person name="Ma J."/>
        </authorList>
    </citation>
    <scope>NUCLEOTIDE SEQUENCE [LARGE SCALE GENOMIC DNA]</scope>
    <source>
        <strain evidence="16">JCM 17727</strain>
    </source>
</reference>
<keyword evidence="9 12" id="KW-0418">Kinase</keyword>
<keyword evidence="6 12" id="KW-0808">Transferase</keyword>
<sequence>MSIEVFAPASIGNFSVGYDLLGAAISPIDGSLLGDVVRVDSASDYQLITEGNFAQQLPANASDNIVHQCYELFHQKLERKGVEQDALLVTLEKNLPVGSGLGSSSSSIVAAFAAFNQWYQEPFSSRELLLMMGNMEAQISGSLHYDNIAPCYLGGLQLMSADESISNALPWFDDWYIVVANPGTNILTKAAREAIPSSIDLTQATAYAQNLANFISSLYRQDKRGALYHLKDVIAEPYRYELLPNFQKHKAELLGHGASAMGISGSGPTIFAVCENLEAAHGVHDYLAHYYNENDRAFSHICQLNQQGAQQLSKFGEDEACRSSI</sequence>
<comment type="pathway">
    <text evidence="1 12">Amino-acid biosynthesis; L-threonine biosynthesis; L-threonine from L-aspartate: step 4/5.</text>
</comment>
<dbReference type="Gene3D" id="3.30.230.10">
    <property type="match status" value="1"/>
</dbReference>
<evidence type="ECO:0000256" key="8">
    <source>
        <dbReference type="ARBA" id="ARBA00022741"/>
    </source>
</evidence>
<dbReference type="PANTHER" id="PTHR20861:SF1">
    <property type="entry name" value="HOMOSERINE KINASE"/>
    <property type="match status" value="1"/>
</dbReference>